<sequence length="230" mass="27345">MLYESKLTFMQRLQQAAGNGYYHYITGHIEREKFDTMARKFAQLYESEISRQSKARRKRAGAATSTLFAMPVRGHPQQDQPEQVWFVLMATNGAGRVHARERLQDLRQKQTRLTMPDGRHQLVHDRVSWSWQMTPSHLQKYRERIHLIASLPPPRRRIIELDNIPRDLAIERLQDQLYHEPGFRLIRRQVGLLVKYLRAEWKRLRPAAGPQPRQISYLPYIRFRPNKQAK</sequence>
<name>A0ABV0GZT7_9NEIS</name>
<comment type="caution">
    <text evidence="1">The sequence shown here is derived from an EMBL/GenBank/DDBJ whole genome shotgun (WGS) entry which is preliminary data.</text>
</comment>
<proteinExistence type="predicted"/>
<dbReference type="Proteomes" id="UP001438292">
    <property type="component" value="Unassembled WGS sequence"/>
</dbReference>
<dbReference type="EMBL" id="JBDQQU010000001">
    <property type="protein sequence ID" value="MEO3953017.1"/>
    <property type="molecule type" value="Genomic_DNA"/>
</dbReference>
<accession>A0ABV0GZT7</accession>
<evidence type="ECO:0000313" key="2">
    <source>
        <dbReference type="Proteomes" id="UP001438292"/>
    </source>
</evidence>
<dbReference type="RefSeq" id="WP_346196312.1">
    <property type="nucleotide sequence ID" value="NZ_JBDJHV010000065.1"/>
</dbReference>
<keyword evidence="2" id="KW-1185">Reference proteome</keyword>
<organism evidence="1 2">
    <name type="scientific">Chromobacterium piscinae</name>
    <dbReference type="NCBI Taxonomy" id="686831"/>
    <lineage>
        <taxon>Bacteria</taxon>
        <taxon>Pseudomonadati</taxon>
        <taxon>Pseudomonadota</taxon>
        <taxon>Betaproteobacteria</taxon>
        <taxon>Neisseriales</taxon>
        <taxon>Chromobacteriaceae</taxon>
        <taxon>Chromobacterium</taxon>
    </lineage>
</organism>
<protein>
    <submittedName>
        <fullName evidence="1">Uncharacterized protein</fullName>
    </submittedName>
</protein>
<evidence type="ECO:0000313" key="1">
    <source>
        <dbReference type="EMBL" id="MEO3953017.1"/>
    </source>
</evidence>
<gene>
    <name evidence="1" type="ORF">ABH309_00995</name>
</gene>
<reference evidence="1 2" key="1">
    <citation type="submission" date="2024-05" db="EMBL/GenBank/DDBJ databases">
        <authorList>
            <person name="De Oliveira J.P."/>
            <person name="Noriler S.A."/>
            <person name="De Oliveira A.G."/>
            <person name="Sipoli D.S."/>
        </authorList>
    </citation>
    <scope>NUCLEOTIDE SEQUENCE [LARGE SCALE GENOMIC DNA]</scope>
    <source>
        <strain evidence="1 2">LABIM186</strain>
    </source>
</reference>